<keyword evidence="1" id="KW-1133">Transmembrane helix</keyword>
<evidence type="ECO:0000256" key="1">
    <source>
        <dbReference type="SAM" id="Phobius"/>
    </source>
</evidence>
<sequence>MRLLGESGLISKRRYPCIYTKMVLILLPHFQRLQELCRHRSWNGLLIFHAFWCCSVYHYTVRALFTFLFAMGFSVGSCMSFAIPFNVLDSRCAWLSTSERRAQFVLYNMPGCGVR</sequence>
<keyword evidence="1" id="KW-0812">Transmembrane</keyword>
<organism evidence="2 3">
    <name type="scientific">Lophium mytilinum</name>
    <dbReference type="NCBI Taxonomy" id="390894"/>
    <lineage>
        <taxon>Eukaryota</taxon>
        <taxon>Fungi</taxon>
        <taxon>Dikarya</taxon>
        <taxon>Ascomycota</taxon>
        <taxon>Pezizomycotina</taxon>
        <taxon>Dothideomycetes</taxon>
        <taxon>Pleosporomycetidae</taxon>
        <taxon>Mytilinidiales</taxon>
        <taxon>Mytilinidiaceae</taxon>
        <taxon>Lophium</taxon>
    </lineage>
</organism>
<proteinExistence type="predicted"/>
<dbReference type="Proteomes" id="UP000799750">
    <property type="component" value="Unassembled WGS sequence"/>
</dbReference>
<feature type="transmembrane region" description="Helical" evidence="1">
    <location>
        <begin position="42"/>
        <end position="59"/>
    </location>
</feature>
<evidence type="ECO:0000313" key="3">
    <source>
        <dbReference type="Proteomes" id="UP000799750"/>
    </source>
</evidence>
<gene>
    <name evidence="2" type="ORF">BU16DRAFT_293467</name>
</gene>
<evidence type="ECO:0000313" key="2">
    <source>
        <dbReference type="EMBL" id="KAF2498407.1"/>
    </source>
</evidence>
<reference evidence="2" key="1">
    <citation type="journal article" date="2020" name="Stud. Mycol.">
        <title>101 Dothideomycetes genomes: a test case for predicting lifestyles and emergence of pathogens.</title>
        <authorList>
            <person name="Haridas S."/>
            <person name="Albert R."/>
            <person name="Binder M."/>
            <person name="Bloem J."/>
            <person name="Labutti K."/>
            <person name="Salamov A."/>
            <person name="Andreopoulos B."/>
            <person name="Baker S."/>
            <person name="Barry K."/>
            <person name="Bills G."/>
            <person name="Bluhm B."/>
            <person name="Cannon C."/>
            <person name="Castanera R."/>
            <person name="Culley D."/>
            <person name="Daum C."/>
            <person name="Ezra D."/>
            <person name="Gonzalez J."/>
            <person name="Henrissat B."/>
            <person name="Kuo A."/>
            <person name="Liang C."/>
            <person name="Lipzen A."/>
            <person name="Lutzoni F."/>
            <person name="Magnuson J."/>
            <person name="Mondo S."/>
            <person name="Nolan M."/>
            <person name="Ohm R."/>
            <person name="Pangilinan J."/>
            <person name="Park H.-J."/>
            <person name="Ramirez L."/>
            <person name="Alfaro M."/>
            <person name="Sun H."/>
            <person name="Tritt A."/>
            <person name="Yoshinaga Y."/>
            <person name="Zwiers L.-H."/>
            <person name="Turgeon B."/>
            <person name="Goodwin S."/>
            <person name="Spatafora J."/>
            <person name="Crous P."/>
            <person name="Grigoriev I."/>
        </authorList>
    </citation>
    <scope>NUCLEOTIDE SEQUENCE</scope>
    <source>
        <strain evidence="2">CBS 269.34</strain>
    </source>
</reference>
<name>A0A6A6R4P4_9PEZI</name>
<feature type="transmembrane region" description="Helical" evidence="1">
    <location>
        <begin position="65"/>
        <end position="88"/>
    </location>
</feature>
<protein>
    <submittedName>
        <fullName evidence="2">Uncharacterized protein</fullName>
    </submittedName>
</protein>
<keyword evidence="3" id="KW-1185">Reference proteome</keyword>
<dbReference type="EMBL" id="MU004185">
    <property type="protein sequence ID" value="KAF2498407.1"/>
    <property type="molecule type" value="Genomic_DNA"/>
</dbReference>
<accession>A0A6A6R4P4</accession>
<dbReference type="AlphaFoldDB" id="A0A6A6R4P4"/>
<keyword evidence="1" id="KW-0472">Membrane</keyword>